<evidence type="ECO:0000256" key="7">
    <source>
        <dbReference type="ARBA" id="ARBA00056181"/>
    </source>
</evidence>
<keyword evidence="11" id="KW-1185">Reference proteome</keyword>
<dbReference type="KEGG" id="rbc:BN938_2251"/>
<name>A0A060RDL3_9BACT</name>
<comment type="similarity">
    <text evidence="2 8">Belongs to the PhoU family.</text>
</comment>
<feature type="domain" description="PhoU" evidence="9">
    <location>
        <begin position="17"/>
        <end position="101"/>
    </location>
</feature>
<keyword evidence="4 8" id="KW-0813">Transport</keyword>
<evidence type="ECO:0000256" key="2">
    <source>
        <dbReference type="ARBA" id="ARBA00008107"/>
    </source>
</evidence>
<comment type="subcellular location">
    <subcellularLocation>
        <location evidence="1 8">Cytoplasm</location>
    </subcellularLocation>
</comment>
<dbReference type="FunFam" id="1.20.58.220:FF:000004">
    <property type="entry name" value="Phosphate-specific transport system accessory protein PhoU"/>
    <property type="match status" value="1"/>
</dbReference>
<evidence type="ECO:0000256" key="4">
    <source>
        <dbReference type="ARBA" id="ARBA00022448"/>
    </source>
</evidence>
<dbReference type="GO" id="GO:0006817">
    <property type="term" value="P:phosphate ion transport"/>
    <property type="evidence" value="ECO:0007669"/>
    <property type="project" value="UniProtKB-KW"/>
</dbReference>
<protein>
    <recommendedName>
        <fullName evidence="8">Phosphate-specific transport system accessory protein PhoU</fullName>
    </recommendedName>
</protein>
<dbReference type="Gene3D" id="1.20.58.220">
    <property type="entry name" value="Phosphate transport system protein phou homolog 2, domain 2"/>
    <property type="match status" value="1"/>
</dbReference>
<keyword evidence="6 8" id="KW-0592">Phosphate transport</keyword>
<dbReference type="InterPro" id="IPR038078">
    <property type="entry name" value="PhoU-like_sf"/>
</dbReference>
<dbReference type="EMBL" id="HG934468">
    <property type="protein sequence ID" value="CDN32323.1"/>
    <property type="molecule type" value="Genomic_DNA"/>
</dbReference>
<gene>
    <name evidence="10" type="ORF">BN938_2251</name>
</gene>
<dbReference type="HOGENOM" id="CLU_078518_2_1_10"/>
<comment type="subunit">
    <text evidence="3 8">Homodimer.</text>
</comment>
<evidence type="ECO:0000256" key="6">
    <source>
        <dbReference type="ARBA" id="ARBA00022592"/>
    </source>
</evidence>
<evidence type="ECO:0000313" key="11">
    <source>
        <dbReference type="Proteomes" id="UP000027616"/>
    </source>
</evidence>
<dbReference type="STRING" id="1433126.BN938_2251"/>
<comment type="function">
    <text evidence="7 8">Plays a role in the regulation of phosphate uptake.</text>
</comment>
<dbReference type="GO" id="GO:0005737">
    <property type="term" value="C:cytoplasm"/>
    <property type="evidence" value="ECO:0007669"/>
    <property type="project" value="UniProtKB-SubCell"/>
</dbReference>
<dbReference type="Proteomes" id="UP000027616">
    <property type="component" value="Chromosome I"/>
</dbReference>
<keyword evidence="5 8" id="KW-0963">Cytoplasm</keyword>
<dbReference type="GO" id="GO:0045936">
    <property type="term" value="P:negative regulation of phosphate metabolic process"/>
    <property type="evidence" value="ECO:0007669"/>
    <property type="project" value="InterPro"/>
</dbReference>
<organism evidence="10 11">
    <name type="scientific">Mucinivorans hirudinis</name>
    <dbReference type="NCBI Taxonomy" id="1433126"/>
    <lineage>
        <taxon>Bacteria</taxon>
        <taxon>Pseudomonadati</taxon>
        <taxon>Bacteroidota</taxon>
        <taxon>Bacteroidia</taxon>
        <taxon>Bacteroidales</taxon>
        <taxon>Rikenellaceae</taxon>
        <taxon>Mucinivorans</taxon>
    </lineage>
</organism>
<dbReference type="GO" id="GO:0030643">
    <property type="term" value="P:intracellular phosphate ion homeostasis"/>
    <property type="evidence" value="ECO:0007669"/>
    <property type="project" value="InterPro"/>
</dbReference>
<proteinExistence type="inferred from homology"/>
<evidence type="ECO:0000256" key="8">
    <source>
        <dbReference type="PIRNR" id="PIRNR003107"/>
    </source>
</evidence>
<feature type="domain" description="PhoU" evidence="9">
    <location>
        <begin position="121"/>
        <end position="206"/>
    </location>
</feature>
<dbReference type="PANTHER" id="PTHR42930">
    <property type="entry name" value="PHOSPHATE-SPECIFIC TRANSPORT SYSTEM ACCESSORY PROTEIN PHOU"/>
    <property type="match status" value="1"/>
</dbReference>
<dbReference type="PATRIC" id="fig|1433126.3.peg.2224"/>
<dbReference type="NCBIfam" id="TIGR02135">
    <property type="entry name" value="phoU_full"/>
    <property type="match status" value="1"/>
</dbReference>
<dbReference type="SUPFAM" id="SSF109755">
    <property type="entry name" value="PhoU-like"/>
    <property type="match status" value="1"/>
</dbReference>
<evidence type="ECO:0000256" key="5">
    <source>
        <dbReference type="ARBA" id="ARBA00022490"/>
    </source>
</evidence>
<dbReference type="OrthoDB" id="9814256at2"/>
<dbReference type="PANTHER" id="PTHR42930:SF3">
    <property type="entry name" value="PHOSPHATE-SPECIFIC TRANSPORT SYSTEM ACCESSORY PROTEIN PHOU"/>
    <property type="match status" value="1"/>
</dbReference>
<dbReference type="AlphaFoldDB" id="A0A060RDL3"/>
<accession>A0A060RDL3</accession>
<dbReference type="InterPro" id="IPR028366">
    <property type="entry name" value="PhoU"/>
</dbReference>
<evidence type="ECO:0000256" key="1">
    <source>
        <dbReference type="ARBA" id="ARBA00004496"/>
    </source>
</evidence>
<dbReference type="Pfam" id="PF01895">
    <property type="entry name" value="PhoU"/>
    <property type="match status" value="2"/>
</dbReference>
<dbReference type="InterPro" id="IPR026022">
    <property type="entry name" value="PhoU_dom"/>
</dbReference>
<reference evidence="10 11" key="1">
    <citation type="journal article" date="2015" name="Genome Announc.">
        <title>Complete Genome Sequence of the Novel Leech Symbiont Mucinivorans hirudinis M3T.</title>
        <authorList>
            <person name="Nelson M.C."/>
            <person name="Bomar L."/>
            <person name="Graf J."/>
        </authorList>
    </citation>
    <scope>NUCLEOTIDE SEQUENCE [LARGE SCALE GENOMIC DNA]</scope>
    <source>
        <strain evidence="11">M3</strain>
    </source>
</reference>
<sequence length="223" mass="25739">MKHTENEIKTIHQAYNTMWELVEQQVRKAYDAFTKGDKNLAREIISREKMVNSQELVVDAHCENFLALFAPVAVDLRFVLSLLQINNNLERIGDFAQSIALFVLYQQTKPLDAELVKRLQLQKMIDTSLKMMELARCSFDSEDSTKANRVLGMDDVIDRANDEVTAIIAEYITAHPEQTKEMLHLLLAIRRIERIGDRLSNIAENVVFYIDAKEIRHKGTFKN</sequence>
<dbReference type="eggNOG" id="COG0704">
    <property type="taxonomic scope" value="Bacteria"/>
</dbReference>
<evidence type="ECO:0000256" key="3">
    <source>
        <dbReference type="ARBA" id="ARBA00011738"/>
    </source>
</evidence>
<evidence type="ECO:0000259" key="9">
    <source>
        <dbReference type="Pfam" id="PF01895"/>
    </source>
</evidence>
<evidence type="ECO:0000313" key="10">
    <source>
        <dbReference type="EMBL" id="CDN32323.1"/>
    </source>
</evidence>
<dbReference type="PIRSF" id="PIRSF003107">
    <property type="entry name" value="PhoU"/>
    <property type="match status" value="1"/>
</dbReference>